<evidence type="ECO:0000256" key="7">
    <source>
        <dbReference type="ARBA" id="ARBA00023136"/>
    </source>
</evidence>
<evidence type="ECO:0000256" key="3">
    <source>
        <dbReference type="ARBA" id="ARBA00022448"/>
    </source>
</evidence>
<feature type="transmembrane region" description="Helical" evidence="8">
    <location>
        <begin position="136"/>
        <end position="166"/>
    </location>
</feature>
<keyword evidence="10" id="KW-1185">Reference proteome</keyword>
<evidence type="ECO:0000256" key="5">
    <source>
        <dbReference type="ARBA" id="ARBA00022692"/>
    </source>
</evidence>
<dbReference type="SUPFAM" id="SSF81345">
    <property type="entry name" value="ABC transporter involved in vitamin B12 uptake, BtuC"/>
    <property type="match status" value="1"/>
</dbReference>
<feature type="transmembrane region" description="Helical" evidence="8">
    <location>
        <begin position="229"/>
        <end position="247"/>
    </location>
</feature>
<evidence type="ECO:0000313" key="9">
    <source>
        <dbReference type="EMBL" id="SFG21023.1"/>
    </source>
</evidence>
<dbReference type="Proteomes" id="UP000199065">
    <property type="component" value="Unassembled WGS sequence"/>
</dbReference>
<dbReference type="GO" id="GO:0033214">
    <property type="term" value="P:siderophore-iron import into cell"/>
    <property type="evidence" value="ECO:0007669"/>
    <property type="project" value="TreeGrafter"/>
</dbReference>
<dbReference type="AlphaFoldDB" id="A0A1I2Q008"/>
<dbReference type="FunFam" id="1.10.3470.10:FF:000001">
    <property type="entry name" value="Vitamin B12 ABC transporter permease BtuC"/>
    <property type="match status" value="1"/>
</dbReference>
<comment type="similarity">
    <text evidence="2">Belongs to the binding-protein-dependent transport system permease family. FecCD subfamily.</text>
</comment>
<evidence type="ECO:0000256" key="4">
    <source>
        <dbReference type="ARBA" id="ARBA00022475"/>
    </source>
</evidence>
<feature type="transmembrane region" description="Helical" evidence="8">
    <location>
        <begin position="335"/>
        <end position="355"/>
    </location>
</feature>
<feature type="transmembrane region" description="Helical" evidence="8">
    <location>
        <begin position="178"/>
        <end position="200"/>
    </location>
</feature>
<evidence type="ECO:0000256" key="1">
    <source>
        <dbReference type="ARBA" id="ARBA00004651"/>
    </source>
</evidence>
<feature type="transmembrane region" description="Helical" evidence="8">
    <location>
        <begin position="95"/>
        <end position="116"/>
    </location>
</feature>
<comment type="subcellular location">
    <subcellularLocation>
        <location evidence="1">Cell membrane</location>
        <topology evidence="1">Multi-pass membrane protein</topology>
    </subcellularLocation>
</comment>
<reference evidence="9 10" key="1">
    <citation type="submission" date="2016-10" db="EMBL/GenBank/DDBJ databases">
        <authorList>
            <person name="de Groot N.N."/>
        </authorList>
    </citation>
    <scope>NUCLEOTIDE SEQUENCE [LARGE SCALE GENOMIC DNA]</scope>
    <source>
        <strain>J11</strain>
        <strain evidence="10">PG 39</strain>
    </source>
</reference>
<dbReference type="Gene3D" id="1.10.3470.10">
    <property type="entry name" value="ABC transporter involved in vitamin B12 uptake, BtuC"/>
    <property type="match status" value="1"/>
</dbReference>
<dbReference type="InterPro" id="IPR000522">
    <property type="entry name" value="ABC_transptr_permease_BtuC"/>
</dbReference>
<keyword evidence="6 8" id="KW-1133">Transmembrane helix</keyword>
<feature type="transmembrane region" description="Helical" evidence="8">
    <location>
        <begin position="37"/>
        <end position="59"/>
    </location>
</feature>
<keyword evidence="5 8" id="KW-0812">Transmembrane</keyword>
<accession>A0A1I2Q008</accession>
<proteinExistence type="inferred from homology"/>
<evidence type="ECO:0000313" key="10">
    <source>
        <dbReference type="Proteomes" id="UP000199065"/>
    </source>
</evidence>
<dbReference type="Pfam" id="PF01032">
    <property type="entry name" value="FecCD"/>
    <property type="match status" value="1"/>
</dbReference>
<dbReference type="PANTHER" id="PTHR30472">
    <property type="entry name" value="FERRIC ENTEROBACTIN TRANSPORT SYSTEM PERMEASE PROTEIN"/>
    <property type="match status" value="1"/>
</dbReference>
<keyword evidence="7 8" id="KW-0472">Membrane</keyword>
<dbReference type="GO" id="GO:0005886">
    <property type="term" value="C:plasma membrane"/>
    <property type="evidence" value="ECO:0007669"/>
    <property type="project" value="UniProtKB-SubCell"/>
</dbReference>
<dbReference type="InterPro" id="IPR037294">
    <property type="entry name" value="ABC_BtuC-like"/>
</dbReference>
<keyword evidence="4" id="KW-1003">Cell membrane</keyword>
<evidence type="ECO:0000256" key="2">
    <source>
        <dbReference type="ARBA" id="ARBA00007935"/>
    </source>
</evidence>
<dbReference type="STRING" id="185761.SAMN05660282_00292"/>
<dbReference type="CDD" id="cd06550">
    <property type="entry name" value="TM_ABC_iron-siderophores_like"/>
    <property type="match status" value="1"/>
</dbReference>
<evidence type="ECO:0000256" key="8">
    <source>
        <dbReference type="SAM" id="Phobius"/>
    </source>
</evidence>
<evidence type="ECO:0000256" key="6">
    <source>
        <dbReference type="ARBA" id="ARBA00022989"/>
    </source>
</evidence>
<name>A0A1I2Q008_9CORY</name>
<gene>
    <name evidence="9" type="ORF">SAMN05660282_00292</name>
</gene>
<dbReference type="PANTHER" id="PTHR30472:SF70">
    <property type="entry name" value="MOLYBDATE IMPORT SYSTEM PERMEASE PROTEIN MOLB"/>
    <property type="match status" value="1"/>
</dbReference>
<sequence>MLLSLATAHNKPEFLRKQGNFFMRISATKLLRGTANAIALLALPVVLILVSAIVGAYPVSVSSIWSAILHPLLPSIAVPDQQAYILLTQVRFPRILAAALVGSGLAIAGSVFQAIFRNPLSSPYTLGVSNGAGFGAALGILIGGSAWLVQISAVVWALIAIALTFALSSRSHGSTVTLLLSGMLVGSLFASLVSLIKFVADPYEKLPQIIFWLMGSLSTVSLSQVLSIIPLYLLALALIFGLRWRLTVLSFDEDFARSFGVDTRRDLALSVVAASALAAAVVSIAGIVGWIGVVVPHFARMLVGADLRKVLPTSISLGASFMLLIDLIARSAGAVEIPIGVLTGIVGIPLFLWLIHRGKVRFL</sequence>
<keyword evidence="3" id="KW-0813">Transport</keyword>
<dbReference type="EMBL" id="FOPJ01000001">
    <property type="protein sequence ID" value="SFG21023.1"/>
    <property type="molecule type" value="Genomic_DNA"/>
</dbReference>
<dbReference type="GO" id="GO:0022857">
    <property type="term" value="F:transmembrane transporter activity"/>
    <property type="evidence" value="ECO:0007669"/>
    <property type="project" value="InterPro"/>
</dbReference>
<protein>
    <submittedName>
        <fullName evidence="9">Iron complex transport system permease protein</fullName>
    </submittedName>
</protein>
<feature type="transmembrane region" description="Helical" evidence="8">
    <location>
        <begin position="267"/>
        <end position="298"/>
    </location>
</feature>
<organism evidence="9 10">
    <name type="scientific">Corynebacterium spheniscorum</name>
    <dbReference type="NCBI Taxonomy" id="185761"/>
    <lineage>
        <taxon>Bacteria</taxon>
        <taxon>Bacillati</taxon>
        <taxon>Actinomycetota</taxon>
        <taxon>Actinomycetes</taxon>
        <taxon>Mycobacteriales</taxon>
        <taxon>Corynebacteriaceae</taxon>
        <taxon>Corynebacterium</taxon>
    </lineage>
</organism>